<keyword evidence="5" id="KW-0560">Oxidoreductase</keyword>
<dbReference type="InterPro" id="IPR016166">
    <property type="entry name" value="FAD-bd_PCMH"/>
</dbReference>
<dbReference type="PROSITE" id="PS51387">
    <property type="entry name" value="FAD_PCMH"/>
    <property type="match status" value="1"/>
</dbReference>
<dbReference type="OrthoDB" id="415825at2759"/>
<dbReference type="InParanoid" id="W3WXZ1"/>
<dbReference type="HOGENOM" id="CLU_018354_9_1_1"/>
<dbReference type="Gene3D" id="3.40.462.20">
    <property type="match status" value="1"/>
</dbReference>
<gene>
    <name evidence="7" type="ORF">PFICI_10079</name>
</gene>
<evidence type="ECO:0000259" key="6">
    <source>
        <dbReference type="PROSITE" id="PS51387"/>
    </source>
</evidence>
<dbReference type="InterPro" id="IPR016167">
    <property type="entry name" value="FAD-bd_PCMH_sub1"/>
</dbReference>
<dbReference type="InterPro" id="IPR016169">
    <property type="entry name" value="FAD-bd_PCMH_sub2"/>
</dbReference>
<name>W3WXZ1_PESFW</name>
<dbReference type="GO" id="GO:0071949">
    <property type="term" value="F:FAD binding"/>
    <property type="evidence" value="ECO:0007669"/>
    <property type="project" value="InterPro"/>
</dbReference>
<dbReference type="InterPro" id="IPR036318">
    <property type="entry name" value="FAD-bd_PCMH-like_sf"/>
</dbReference>
<evidence type="ECO:0000256" key="3">
    <source>
        <dbReference type="ARBA" id="ARBA00022630"/>
    </source>
</evidence>
<sequence length="470" mass="52725">MGDINALNTSTLPIVYRDSTDPAEFHEAAWGRVFNERRDLTRRPKAVVQATTSAHIKEAVERAIQENARVSVRSGGHSWAGWSVRDEAILIDLGNLRELHYDEATQIVSCSTSYTGRVLNKFLNERGRMFAGGHCPDVGLGGFLLQGGMGWNCKNWGWACEQIAAIDVVTADGRELHCDEQENADLFWAARGGGPGFPAVITKFHLRTRPMLKMFDSTYLYPISEYKKVLQWVIDVCPTADESLEIVSVALYPPGSDEIHIVAGFTAFKKDKAEAEAALRPIHESRPSGAIVVDAFCQPTTLEEHYTRQGAANPDGHRYCSENAYIENDADVPAVLESAFTTLPSKKAFALYFAMNPTSRRPLPDMALSMHSDHYFALYTIWEDAKDDERCTNWVHSNMRSIERKAVGSYLGDSDFQHRRTKFWSDENGKKLMEIRKKWDPLGRICGYLDVGDKSGVDGLENIFEWKTDA</sequence>
<dbReference type="PANTHER" id="PTHR42973">
    <property type="entry name" value="BINDING OXIDOREDUCTASE, PUTATIVE (AFU_ORTHOLOGUE AFUA_1G17690)-RELATED"/>
    <property type="match status" value="1"/>
</dbReference>
<evidence type="ECO:0000256" key="4">
    <source>
        <dbReference type="ARBA" id="ARBA00022827"/>
    </source>
</evidence>
<feature type="domain" description="FAD-binding PCMH-type" evidence="6">
    <location>
        <begin position="40"/>
        <end position="211"/>
    </location>
</feature>
<dbReference type="AlphaFoldDB" id="W3WXZ1"/>
<dbReference type="RefSeq" id="XP_007836851.1">
    <property type="nucleotide sequence ID" value="XM_007838660.1"/>
</dbReference>
<evidence type="ECO:0000313" key="8">
    <source>
        <dbReference type="Proteomes" id="UP000030651"/>
    </source>
</evidence>
<dbReference type="Pfam" id="PF01565">
    <property type="entry name" value="FAD_binding_4"/>
    <property type="match status" value="1"/>
</dbReference>
<organism evidence="7 8">
    <name type="scientific">Pestalotiopsis fici (strain W106-1 / CGMCC3.15140)</name>
    <dbReference type="NCBI Taxonomy" id="1229662"/>
    <lineage>
        <taxon>Eukaryota</taxon>
        <taxon>Fungi</taxon>
        <taxon>Dikarya</taxon>
        <taxon>Ascomycota</taxon>
        <taxon>Pezizomycotina</taxon>
        <taxon>Sordariomycetes</taxon>
        <taxon>Xylariomycetidae</taxon>
        <taxon>Amphisphaeriales</taxon>
        <taxon>Sporocadaceae</taxon>
        <taxon>Pestalotiopsis</taxon>
    </lineage>
</organism>
<dbReference type="EMBL" id="KI912115">
    <property type="protein sequence ID" value="ETS78017.1"/>
    <property type="molecule type" value="Genomic_DNA"/>
</dbReference>
<keyword evidence="8" id="KW-1185">Reference proteome</keyword>
<dbReference type="SUPFAM" id="SSF56176">
    <property type="entry name" value="FAD-binding/transporter-associated domain-like"/>
    <property type="match status" value="1"/>
</dbReference>
<evidence type="ECO:0000256" key="2">
    <source>
        <dbReference type="ARBA" id="ARBA00005466"/>
    </source>
</evidence>
<proteinExistence type="inferred from homology"/>
<dbReference type="PANTHER" id="PTHR42973:SF39">
    <property type="entry name" value="FAD-BINDING PCMH-TYPE DOMAIN-CONTAINING PROTEIN"/>
    <property type="match status" value="1"/>
</dbReference>
<keyword evidence="4" id="KW-0274">FAD</keyword>
<evidence type="ECO:0000256" key="1">
    <source>
        <dbReference type="ARBA" id="ARBA00001974"/>
    </source>
</evidence>
<accession>W3WXZ1</accession>
<dbReference type="GO" id="GO:0016491">
    <property type="term" value="F:oxidoreductase activity"/>
    <property type="evidence" value="ECO:0007669"/>
    <property type="project" value="UniProtKB-KW"/>
</dbReference>
<protein>
    <recommendedName>
        <fullName evidence="6">FAD-binding PCMH-type domain-containing protein</fullName>
    </recommendedName>
</protein>
<dbReference type="InterPro" id="IPR006094">
    <property type="entry name" value="Oxid_FAD_bind_N"/>
</dbReference>
<dbReference type="GeneID" id="19275092"/>
<evidence type="ECO:0000313" key="7">
    <source>
        <dbReference type="EMBL" id="ETS78017.1"/>
    </source>
</evidence>
<dbReference type="KEGG" id="pfy:PFICI_10079"/>
<reference evidence="8" key="1">
    <citation type="journal article" date="2015" name="BMC Genomics">
        <title>Genomic and transcriptomic analysis of the endophytic fungus Pestalotiopsis fici reveals its lifestyle and high potential for synthesis of natural products.</title>
        <authorList>
            <person name="Wang X."/>
            <person name="Zhang X."/>
            <person name="Liu L."/>
            <person name="Xiang M."/>
            <person name="Wang W."/>
            <person name="Sun X."/>
            <person name="Che Y."/>
            <person name="Guo L."/>
            <person name="Liu G."/>
            <person name="Guo L."/>
            <person name="Wang C."/>
            <person name="Yin W.B."/>
            <person name="Stadler M."/>
            <person name="Zhang X."/>
            <person name="Liu X."/>
        </authorList>
    </citation>
    <scope>NUCLEOTIDE SEQUENCE [LARGE SCALE GENOMIC DNA]</scope>
    <source>
        <strain evidence="8">W106-1 / CGMCC3.15140</strain>
    </source>
</reference>
<dbReference type="Gene3D" id="3.30.43.10">
    <property type="entry name" value="Uridine Diphospho-n-acetylenolpyruvylglucosamine Reductase, domain 2"/>
    <property type="match status" value="1"/>
</dbReference>
<comment type="similarity">
    <text evidence="2">Belongs to the oxygen-dependent FAD-linked oxidoreductase family.</text>
</comment>
<dbReference type="OMA" id="NAYIRND"/>
<dbReference type="eggNOG" id="ENOG502S6SS">
    <property type="taxonomic scope" value="Eukaryota"/>
</dbReference>
<keyword evidence="3" id="KW-0285">Flavoprotein</keyword>
<dbReference type="Proteomes" id="UP000030651">
    <property type="component" value="Unassembled WGS sequence"/>
</dbReference>
<evidence type="ECO:0000256" key="5">
    <source>
        <dbReference type="ARBA" id="ARBA00023002"/>
    </source>
</evidence>
<dbReference type="Gene3D" id="3.30.465.10">
    <property type="match status" value="1"/>
</dbReference>
<dbReference type="InterPro" id="IPR050416">
    <property type="entry name" value="FAD-linked_Oxidoreductase"/>
</dbReference>
<comment type="cofactor">
    <cofactor evidence="1">
        <name>FAD</name>
        <dbReference type="ChEBI" id="CHEBI:57692"/>
    </cofactor>
</comment>